<accession>A0A0D2IEC7</accession>
<dbReference type="SUPFAM" id="SSF89372">
    <property type="entry name" value="Fucose-specific lectin"/>
    <property type="match status" value="1"/>
</dbReference>
<feature type="compositionally biased region" description="Basic and acidic residues" evidence="1">
    <location>
        <begin position="64"/>
        <end position="125"/>
    </location>
</feature>
<dbReference type="HOGENOM" id="CLU_434740_0_0_1"/>
<gene>
    <name evidence="3" type="ORF">Z519_03723</name>
</gene>
<evidence type="ECO:0000313" key="3">
    <source>
        <dbReference type="EMBL" id="KIW95139.1"/>
    </source>
</evidence>
<proteinExistence type="predicted"/>
<keyword evidence="4" id="KW-1185">Reference proteome</keyword>
<evidence type="ECO:0000256" key="1">
    <source>
        <dbReference type="SAM" id="MobiDB-lite"/>
    </source>
</evidence>
<keyword evidence="2" id="KW-1133">Transmembrane helix</keyword>
<dbReference type="GeneID" id="27696651"/>
<organism evidence="3 4">
    <name type="scientific">Cladophialophora bantiana (strain ATCC 10958 / CBS 173.52 / CDC B-1940 / NIH 8579)</name>
    <name type="common">Xylohypha bantiana</name>
    <dbReference type="NCBI Taxonomy" id="1442370"/>
    <lineage>
        <taxon>Eukaryota</taxon>
        <taxon>Fungi</taxon>
        <taxon>Dikarya</taxon>
        <taxon>Ascomycota</taxon>
        <taxon>Pezizomycotina</taxon>
        <taxon>Eurotiomycetes</taxon>
        <taxon>Chaetothyriomycetidae</taxon>
        <taxon>Chaetothyriales</taxon>
        <taxon>Herpotrichiellaceae</taxon>
        <taxon>Cladophialophora</taxon>
    </lineage>
</organism>
<sequence length="629" mass="68542">MHWFQNIQNTWLGRLGGASVSSDPQSYTTPHVTQPPSYASLPPFTTPRTSGSNHSTGPASDTGQSERSDASHDITSDQGREIKKLAKAYRPEKDIAKINGKGDTKEKHWPGEKKPDPHEDFKSKELVKEPYVIPTKTENPPSSSEKSIRQQRRCVICVVIIIGVVIALLAGIITTAVLLTRPDGPAASNSTTTTITTTVTSVTDSTQVYTSTLTSAKVLSTTDTLSTMVTKTDTTLTTSVILATHTASSAQPSSTSTAFYLGGFDAVVASGQNNMFYTDQSRSVQHIYDGGDGWERSTPTAIASNVKPGSPITASLVTASAGDYSEIYVFYIDTDNKIRAVVSSNSWGDYTLSSLELEAADSMFIRSCVPDSDEYSYHDDADLYLYFASPPAGEIRKYAYWRLSATWKELFDLPPVTSLGREIECQFMGGFEALWMADAQSGLLQQWWRSKAAGQDWTLGVQGADPLHPHTSLLSLSAAENNRTHIIFQSTSLDIRRYDISGLGTFADIDGSGVIHTGTSTPGTRLTTWANSGYCGEQVAVYYQVSNTSELHYQTFQDSCYLTGYYDEELTCYITEGDSKRDRVMPLVKTYGKNVHHHKKYTGWAGFGLFVAACAALGVLICLCAVCAS</sequence>
<reference evidence="3" key="1">
    <citation type="submission" date="2015-01" db="EMBL/GenBank/DDBJ databases">
        <title>The Genome Sequence of Cladophialophora bantiana CBS 173.52.</title>
        <authorList>
            <consortium name="The Broad Institute Genomics Platform"/>
            <person name="Cuomo C."/>
            <person name="de Hoog S."/>
            <person name="Gorbushina A."/>
            <person name="Stielow B."/>
            <person name="Teixiera M."/>
            <person name="Abouelleil A."/>
            <person name="Chapman S.B."/>
            <person name="Priest M."/>
            <person name="Young S.K."/>
            <person name="Wortman J."/>
            <person name="Nusbaum C."/>
            <person name="Birren B."/>
        </authorList>
    </citation>
    <scope>NUCLEOTIDE SEQUENCE [LARGE SCALE GENOMIC DNA]</scope>
    <source>
        <strain evidence="3">CBS 173.52</strain>
    </source>
</reference>
<feature type="compositionally biased region" description="Polar residues" evidence="1">
    <location>
        <begin position="46"/>
        <end position="63"/>
    </location>
</feature>
<feature type="region of interest" description="Disordered" evidence="1">
    <location>
        <begin position="14"/>
        <end position="125"/>
    </location>
</feature>
<evidence type="ECO:0000256" key="2">
    <source>
        <dbReference type="SAM" id="Phobius"/>
    </source>
</evidence>
<dbReference type="Gene3D" id="2.120.10.70">
    <property type="entry name" value="Fucose-specific lectin"/>
    <property type="match status" value="1"/>
</dbReference>
<dbReference type="AlphaFoldDB" id="A0A0D2IEC7"/>
<feature type="compositionally biased region" description="Polar residues" evidence="1">
    <location>
        <begin position="19"/>
        <end position="37"/>
    </location>
</feature>
<keyword evidence="2" id="KW-0812">Transmembrane</keyword>
<protein>
    <recommendedName>
        <fullName evidence="5">Fucose-specific lectin</fullName>
    </recommendedName>
</protein>
<feature type="transmembrane region" description="Helical" evidence="2">
    <location>
        <begin position="154"/>
        <end position="179"/>
    </location>
</feature>
<name>A0A0D2IEC7_CLAB1</name>
<feature type="transmembrane region" description="Helical" evidence="2">
    <location>
        <begin position="604"/>
        <end position="628"/>
    </location>
</feature>
<dbReference type="OrthoDB" id="3797859at2759"/>
<evidence type="ECO:0008006" key="5">
    <source>
        <dbReference type="Google" id="ProtNLM"/>
    </source>
</evidence>
<keyword evidence="2" id="KW-0472">Membrane</keyword>
<dbReference type="RefSeq" id="XP_016621808.1">
    <property type="nucleotide sequence ID" value="XM_016761470.1"/>
</dbReference>
<dbReference type="Proteomes" id="UP000053789">
    <property type="component" value="Unassembled WGS sequence"/>
</dbReference>
<evidence type="ECO:0000313" key="4">
    <source>
        <dbReference type="Proteomes" id="UP000053789"/>
    </source>
</evidence>
<dbReference type="VEuPathDB" id="FungiDB:Z519_03723"/>
<dbReference type="EMBL" id="KN846984">
    <property type="protein sequence ID" value="KIW95139.1"/>
    <property type="molecule type" value="Genomic_DNA"/>
</dbReference>